<keyword evidence="1" id="KW-0472">Membrane</keyword>
<feature type="transmembrane region" description="Helical" evidence="1">
    <location>
        <begin position="187"/>
        <end position="205"/>
    </location>
</feature>
<dbReference type="KEGG" id="abac:LuPra_03081"/>
<dbReference type="STRING" id="1855912.LuPra_03081"/>
<proteinExistence type="predicted"/>
<evidence type="ECO:0000313" key="3">
    <source>
        <dbReference type="Proteomes" id="UP000076079"/>
    </source>
</evidence>
<feature type="transmembrane region" description="Helical" evidence="1">
    <location>
        <begin position="28"/>
        <end position="48"/>
    </location>
</feature>
<feature type="transmembrane region" description="Helical" evidence="1">
    <location>
        <begin position="152"/>
        <end position="175"/>
    </location>
</feature>
<keyword evidence="1" id="KW-1133">Transmembrane helix</keyword>
<feature type="transmembrane region" description="Helical" evidence="1">
    <location>
        <begin position="60"/>
        <end position="86"/>
    </location>
</feature>
<accession>A0A143PMN0</accession>
<feature type="transmembrane region" description="Helical" evidence="1">
    <location>
        <begin position="98"/>
        <end position="119"/>
    </location>
</feature>
<keyword evidence="1" id="KW-0812">Transmembrane</keyword>
<keyword evidence="2" id="KW-0808">Transferase</keyword>
<dbReference type="OrthoDB" id="9777768at2"/>
<evidence type="ECO:0000313" key="2">
    <source>
        <dbReference type="EMBL" id="AMY09855.1"/>
    </source>
</evidence>
<dbReference type="AlphaFoldDB" id="A0A143PMN0"/>
<evidence type="ECO:0000256" key="1">
    <source>
        <dbReference type="SAM" id="Phobius"/>
    </source>
</evidence>
<dbReference type="Proteomes" id="UP000076079">
    <property type="component" value="Chromosome"/>
</dbReference>
<protein>
    <submittedName>
        <fullName evidence="2">Phosphoglycerol transferase, alkaline phosphatase superfamily</fullName>
    </submittedName>
</protein>
<keyword evidence="3" id="KW-1185">Reference proteome</keyword>
<reference evidence="3" key="2">
    <citation type="submission" date="2016-04" db="EMBL/GenBank/DDBJ databases">
        <title>First Complete Genome Sequence of a Subdivision 6 Acidobacterium.</title>
        <authorList>
            <person name="Huang S."/>
            <person name="Vieira S."/>
            <person name="Bunk B."/>
            <person name="Riedel T."/>
            <person name="Sproeer C."/>
            <person name="Overmann J."/>
        </authorList>
    </citation>
    <scope>NUCLEOTIDE SEQUENCE [LARGE SCALE GENOMIC DNA]</scope>
    <source>
        <strain evidence="3">DSM 100886 HEG_-6_39</strain>
    </source>
</reference>
<dbReference type="GO" id="GO:0016740">
    <property type="term" value="F:transferase activity"/>
    <property type="evidence" value="ECO:0007669"/>
    <property type="project" value="UniProtKB-KW"/>
</dbReference>
<organism evidence="2 3">
    <name type="scientific">Luteitalea pratensis</name>
    <dbReference type="NCBI Taxonomy" id="1855912"/>
    <lineage>
        <taxon>Bacteria</taxon>
        <taxon>Pseudomonadati</taxon>
        <taxon>Acidobacteriota</taxon>
        <taxon>Vicinamibacteria</taxon>
        <taxon>Vicinamibacterales</taxon>
        <taxon>Vicinamibacteraceae</taxon>
        <taxon>Luteitalea</taxon>
    </lineage>
</organism>
<sequence length="344" mass="36982">MPPQVVAVAPLSPYVVRYCQRARIVTRVLAMQLAASCVLRQVLVMTFAGTTVPGVVRAAVLMAGTAIDLLAGLTAALPWLLLLSLFRVRWMQRPQVQHAIVAAAGAVLAFEACVQYFFFEGYSGRYNHLALDYLLYPDEVLGNIFASYDVPLFVGLAIVAGMALALVTASWPRAVVDEWDLRDRLKGLALTGGLAVIACSAWLIVPDSVVGGRVANELAINGWAQRVRAYLTAHLDYEAYYAMLRADDAAAHLRRLVSQPSVSGGLLRHFEPQRHGSDGPLDVVVIIEESFGSGNGIVLANPPCLLVAPSPANVVRSSLVPPGPLGPGPCVRLRSRSRRAAPDR</sequence>
<dbReference type="RefSeq" id="WP_157899235.1">
    <property type="nucleotide sequence ID" value="NZ_CP015136.1"/>
</dbReference>
<dbReference type="EMBL" id="CP015136">
    <property type="protein sequence ID" value="AMY09855.1"/>
    <property type="molecule type" value="Genomic_DNA"/>
</dbReference>
<gene>
    <name evidence="2" type="ORF">LuPra_03081</name>
</gene>
<reference evidence="2 3" key="1">
    <citation type="journal article" date="2016" name="Genome Announc.">
        <title>First Complete Genome Sequence of a Subdivision 6 Acidobacterium Strain.</title>
        <authorList>
            <person name="Huang S."/>
            <person name="Vieira S."/>
            <person name="Bunk B."/>
            <person name="Riedel T."/>
            <person name="Sproer C."/>
            <person name="Overmann J."/>
        </authorList>
    </citation>
    <scope>NUCLEOTIDE SEQUENCE [LARGE SCALE GENOMIC DNA]</scope>
    <source>
        <strain evidence="3">DSM 100886 HEG_-6_39</strain>
    </source>
</reference>
<name>A0A143PMN0_LUTPR</name>